<name>A0A382DC53_9ZZZZ</name>
<dbReference type="AlphaFoldDB" id="A0A382DC53"/>
<sequence>FGVCHVERENPPIDQRINISKLLGSLPGVTFTELKSGLYQTYQYILKHPG</sequence>
<accession>A0A382DC53</accession>
<evidence type="ECO:0000313" key="1">
    <source>
        <dbReference type="EMBL" id="SVB35749.1"/>
    </source>
</evidence>
<organism evidence="1">
    <name type="scientific">marine metagenome</name>
    <dbReference type="NCBI Taxonomy" id="408172"/>
    <lineage>
        <taxon>unclassified sequences</taxon>
        <taxon>metagenomes</taxon>
        <taxon>ecological metagenomes</taxon>
    </lineage>
</organism>
<protein>
    <submittedName>
        <fullName evidence="1">Uncharacterized protein</fullName>
    </submittedName>
</protein>
<feature type="non-terminal residue" evidence="1">
    <location>
        <position position="1"/>
    </location>
</feature>
<proteinExistence type="predicted"/>
<dbReference type="EMBL" id="UINC01038561">
    <property type="protein sequence ID" value="SVB35749.1"/>
    <property type="molecule type" value="Genomic_DNA"/>
</dbReference>
<reference evidence="1" key="1">
    <citation type="submission" date="2018-05" db="EMBL/GenBank/DDBJ databases">
        <authorList>
            <person name="Lanie J.A."/>
            <person name="Ng W.-L."/>
            <person name="Kazmierczak K.M."/>
            <person name="Andrzejewski T.M."/>
            <person name="Davidsen T.M."/>
            <person name="Wayne K.J."/>
            <person name="Tettelin H."/>
            <person name="Glass J.I."/>
            <person name="Rusch D."/>
            <person name="Podicherti R."/>
            <person name="Tsui H.-C.T."/>
            <person name="Winkler M.E."/>
        </authorList>
    </citation>
    <scope>NUCLEOTIDE SEQUENCE</scope>
</reference>
<gene>
    <name evidence="1" type="ORF">METZ01_LOCUS188603</name>
</gene>